<feature type="transmembrane region" description="Helical" evidence="12">
    <location>
        <begin position="1440"/>
        <end position="1458"/>
    </location>
</feature>
<dbReference type="GO" id="GO:0005524">
    <property type="term" value="F:ATP binding"/>
    <property type="evidence" value="ECO:0007669"/>
    <property type="project" value="UniProtKB-KW"/>
</dbReference>
<dbReference type="InterPro" id="IPR003439">
    <property type="entry name" value="ABC_transporter-like_ATP-bd"/>
</dbReference>
<feature type="transmembrane region" description="Helical" evidence="12">
    <location>
        <begin position="721"/>
        <end position="742"/>
    </location>
</feature>
<dbReference type="FunFam" id="3.40.50.300:FF:000054">
    <property type="entry name" value="ABC multidrug transporter atrF"/>
    <property type="match status" value="1"/>
</dbReference>
<dbReference type="Pfam" id="PF01061">
    <property type="entry name" value="ABC2_membrane"/>
    <property type="match status" value="2"/>
</dbReference>
<feature type="region of interest" description="Disordered" evidence="11">
    <location>
        <begin position="29"/>
        <end position="67"/>
    </location>
</feature>
<dbReference type="GO" id="GO:0140359">
    <property type="term" value="F:ABC-type transporter activity"/>
    <property type="evidence" value="ECO:0007669"/>
    <property type="project" value="InterPro"/>
</dbReference>
<feature type="transmembrane region" description="Helical" evidence="12">
    <location>
        <begin position="1312"/>
        <end position="1334"/>
    </location>
</feature>
<keyword evidence="6" id="KW-0547">Nucleotide-binding</keyword>
<dbReference type="PROSITE" id="PS00211">
    <property type="entry name" value="ABC_TRANSPORTER_1"/>
    <property type="match status" value="1"/>
</dbReference>
<feature type="transmembrane region" description="Helical" evidence="12">
    <location>
        <begin position="618"/>
        <end position="636"/>
    </location>
</feature>
<dbReference type="InterPro" id="IPR017871">
    <property type="entry name" value="ABC_transporter-like_CS"/>
</dbReference>
<feature type="domain" description="ABC transporter" evidence="13">
    <location>
        <begin position="123"/>
        <end position="369"/>
    </location>
</feature>
<dbReference type="InterPro" id="IPR003593">
    <property type="entry name" value="AAA+_ATPase"/>
</dbReference>
<reference evidence="14 15" key="1">
    <citation type="journal article" date="2012" name="BMC Genomics">
        <title>Sequencing the genome of Marssonina brunnea reveals fungus-poplar co-evolution.</title>
        <authorList>
            <person name="Zhu S."/>
            <person name="Cao Y.-Z."/>
            <person name="Jiang C."/>
            <person name="Tan B.-Y."/>
            <person name="Wang Z."/>
            <person name="Feng S."/>
            <person name="Zhang L."/>
            <person name="Su X.-H."/>
            <person name="Brejova B."/>
            <person name="Vinar T."/>
            <person name="Xu M."/>
            <person name="Wang M.-X."/>
            <person name="Zhang S.-G."/>
            <person name="Huang M.-R."/>
            <person name="Wu R."/>
            <person name="Zhou Y."/>
        </authorList>
    </citation>
    <scope>NUCLEOTIDE SEQUENCE [LARGE SCALE GENOMIC DNA]</scope>
    <source>
        <strain evidence="14 15">MB_m1</strain>
    </source>
</reference>
<evidence type="ECO:0000256" key="9">
    <source>
        <dbReference type="ARBA" id="ARBA00023136"/>
    </source>
</evidence>
<keyword evidence="9 12" id="KW-0472">Membrane</keyword>
<keyword evidence="5 12" id="KW-0812">Transmembrane</keyword>
<evidence type="ECO:0000256" key="12">
    <source>
        <dbReference type="SAM" id="Phobius"/>
    </source>
</evidence>
<evidence type="ECO:0000256" key="4">
    <source>
        <dbReference type="ARBA" id="ARBA00022475"/>
    </source>
</evidence>
<keyword evidence="7" id="KW-0067">ATP-binding</keyword>
<organism evidence="14 15">
    <name type="scientific">Marssonina brunnea f. sp. multigermtubi (strain MB_m1)</name>
    <name type="common">Marssonina leaf spot fungus</name>
    <dbReference type="NCBI Taxonomy" id="1072389"/>
    <lineage>
        <taxon>Eukaryota</taxon>
        <taxon>Fungi</taxon>
        <taxon>Dikarya</taxon>
        <taxon>Ascomycota</taxon>
        <taxon>Pezizomycotina</taxon>
        <taxon>Leotiomycetes</taxon>
        <taxon>Helotiales</taxon>
        <taxon>Drepanopezizaceae</taxon>
        <taxon>Drepanopeziza</taxon>
    </lineage>
</organism>
<feature type="domain" description="ABC transporter" evidence="13">
    <location>
        <begin position="837"/>
        <end position="1080"/>
    </location>
</feature>
<evidence type="ECO:0000313" key="14">
    <source>
        <dbReference type="EMBL" id="EKD14968.1"/>
    </source>
</evidence>
<dbReference type="Pfam" id="PF00005">
    <property type="entry name" value="ABC_tran"/>
    <property type="match status" value="2"/>
</dbReference>
<evidence type="ECO:0000256" key="11">
    <source>
        <dbReference type="SAM" id="MobiDB-lite"/>
    </source>
</evidence>
<feature type="transmembrane region" description="Helical" evidence="12">
    <location>
        <begin position="545"/>
        <end position="573"/>
    </location>
</feature>
<dbReference type="eggNOG" id="KOG0065">
    <property type="taxonomic scope" value="Eukaryota"/>
</dbReference>
<feature type="transmembrane region" description="Helical" evidence="12">
    <location>
        <begin position="1244"/>
        <end position="1275"/>
    </location>
</feature>
<dbReference type="PANTHER" id="PTHR19241">
    <property type="entry name" value="ATP-BINDING CASSETTE TRANSPORTER"/>
    <property type="match status" value="1"/>
</dbReference>
<dbReference type="SMART" id="SM00382">
    <property type="entry name" value="AAA"/>
    <property type="match status" value="2"/>
</dbReference>
<keyword evidence="4" id="KW-1003">Cell membrane</keyword>
<evidence type="ECO:0000256" key="2">
    <source>
        <dbReference type="ARBA" id="ARBA00006012"/>
    </source>
</evidence>
<dbReference type="RefSeq" id="XP_007294618.1">
    <property type="nucleotide sequence ID" value="XM_007294556.1"/>
</dbReference>
<keyword evidence="8 12" id="KW-1133">Transmembrane helix</keyword>
<name>K1X2D6_MARBU</name>
<dbReference type="GO" id="GO:0005886">
    <property type="term" value="C:plasma membrane"/>
    <property type="evidence" value="ECO:0007669"/>
    <property type="project" value="UniProtKB-SubCell"/>
</dbReference>
<comment type="similarity">
    <text evidence="2">Belongs to the ABC transporter superfamily. ABCG family. PDR (TC 3.A.1.205) subfamily.</text>
</comment>
<dbReference type="SUPFAM" id="SSF52540">
    <property type="entry name" value="P-loop containing nucleoside triphosphate hydrolases"/>
    <property type="match status" value="2"/>
</dbReference>
<dbReference type="Gene3D" id="3.40.50.300">
    <property type="entry name" value="P-loop containing nucleotide triphosphate hydrolases"/>
    <property type="match status" value="2"/>
</dbReference>
<keyword evidence="10" id="KW-0325">Glycoprotein</keyword>
<dbReference type="PROSITE" id="PS50893">
    <property type="entry name" value="ABC_TRANSPORTER_2"/>
    <property type="match status" value="2"/>
</dbReference>
<evidence type="ECO:0000256" key="6">
    <source>
        <dbReference type="ARBA" id="ARBA00022741"/>
    </source>
</evidence>
<dbReference type="EMBL" id="JH921443">
    <property type="protein sequence ID" value="EKD14968.1"/>
    <property type="molecule type" value="Genomic_DNA"/>
</dbReference>
<evidence type="ECO:0000259" key="13">
    <source>
        <dbReference type="PROSITE" id="PS50893"/>
    </source>
</evidence>
<protein>
    <submittedName>
        <fullName evidence="14">ABC-2 type transporter</fullName>
    </submittedName>
</protein>
<dbReference type="Proteomes" id="UP000006753">
    <property type="component" value="Unassembled WGS sequence"/>
</dbReference>
<gene>
    <name evidence="14" type="ORF">MBM_06729</name>
</gene>
<comment type="subcellular location">
    <subcellularLocation>
        <location evidence="1">Cell membrane</location>
        <topology evidence="1">Multi-pass membrane protein</topology>
    </subcellularLocation>
</comment>
<dbReference type="InterPro" id="IPR013525">
    <property type="entry name" value="ABC2_TM"/>
</dbReference>
<dbReference type="InterPro" id="IPR034001">
    <property type="entry name" value="ABCG_PDR_1"/>
</dbReference>
<evidence type="ECO:0000256" key="7">
    <source>
        <dbReference type="ARBA" id="ARBA00022840"/>
    </source>
</evidence>
<dbReference type="HOGENOM" id="CLU_000604_35_0_1"/>
<evidence type="ECO:0000256" key="1">
    <source>
        <dbReference type="ARBA" id="ARBA00004651"/>
    </source>
</evidence>
<feature type="transmembrane region" description="Helical" evidence="12">
    <location>
        <begin position="585"/>
        <end position="606"/>
    </location>
</feature>
<sequence length="1472" mass="162951">MRTDAAAGIQEVSATNAVVGMDYGEIAKVELPSSSSTDDDDSKPNSARTQEDIIETSPSVTEGPPSEAESALSKLQSFLDREKISAGGTSQELGITWTDLTVKGISTDAAVHENFVSQFDIPRKLRSLRRHPATRTILDSSHGCVKPGEMLLVLGKPGSGCTTLLSVLANRRRGYESVSGDVFYGSMDHKAAEQYAGQIVMNTEHELFFPSLTVGQTMDFATRLKVPFNKPQAEKENYRKGYRDILLQALGIEHTQNTKIGNEFVRGVSGGERKRVSIAECLATRGSVYCWDQPTRGLDASTALQYIKTLRALTNSRGLSTIVTLYQPGNGIYDLFDKVLLLDQGQQIYFGPMEATRPYMESLGFDCLHGANTADFLTGVTVPSEREIRPECLGIVPRNTAAFRAVYEKSQIYLEMSSEYNYPSSALAEQRTLGFQKSVADESCSDLFTVSFSAQVQACLVRQYQILWGDKKTFLMKQISSTALALILGSLFYDAPPNSVGLFIKSGALFFALLYNTLIAMSEVADSFNGRPVLLKHKYFAFNNLAAYHIAQIVADIPVIAFRITMFSVVLYFMVGLAQSADAFFTYWVLLFVTALTMTALFRAIGAMSSTFDKASKWAGIVIGFVNLYTGYMFNYHLMHPWFVWIFWVDPLAYAFDALLSNELHDTIIKCIGPNIVPVGPGYPDPESRSCAGVGAAALHNTTFVRGDDYLESLAYGHGHVWRNFAILWPMWVFFAGVTIFYSTKWHFASEGQTTLLIPREKAAGVLRAIVKDEEMSSPGLEKPEQSDVDNKKTLVGPETFGAAGNKVMEVDEVRSSSSVGKETRVAGDLARNTSVLTWRNLSYTVKTKAGERVLLDNVHGWVKPGMLGALMGASGAGKTTLLDTLAQRKTEGVISGSVLVDGRPLPVSFQRCIGFCEQVDVHEPFVTVREALEFSSLLRQDRKVSYEEKIAYVQTIIDLLELNDLADTLIGCVDAGLTLEQRKRVTIGVELVSKPKVLIFLDEPTSGADSQSAFNTIRFLRKLADVGQAVLVTIHQPSAQVFSQFDTLLLLAPGGKVAYFGDTGGKNSQTVKSYFARNGAPECLLDTNPAEYIIDVVSSSWGREKDWNTVWLESPEYVAVAAELERIERESASTSSLSAMSDQYNDEFATPIWQQIRMVTSRTSLSLYRNTDYINNKLILHISSALFNGFTFYQVSHSVTSLHSRLFTIFNFIFVAPGALNQLQPLFISRRDIFETREAKSKIYSWLAFATAVVVAELPYLVASAALYFVAWYWTVGFPSHGAGPTLLVMIMYEFVFTGIGELVATCAPNAAFAAFASPVLIGVLAPFCGILVPYDQIVGFWRYWLYYLNPFTYFMGAMLVFDIWDTEVTCNESEFAIFDPPRGQTCGQYLERYLREAGSGSNLINPLATEECRVCQFREGGDYLKTLNLSKSHGWRDVGIVVVFALASYAMVFLCLKLRNGRSKSVKWQK</sequence>
<keyword evidence="3" id="KW-0813">Transport</keyword>
<dbReference type="CDD" id="cd03233">
    <property type="entry name" value="ABCG_PDR_domain1"/>
    <property type="match status" value="1"/>
</dbReference>
<proteinExistence type="inferred from homology"/>
<dbReference type="InterPro" id="IPR010929">
    <property type="entry name" value="PDR_CDR_ABC"/>
</dbReference>
<dbReference type="KEGG" id="mbe:MBM_06729"/>
<accession>K1X2D6</accession>
<dbReference type="FunFam" id="3.40.50.300:FF:001465">
    <property type="entry name" value="ABC multidrug transporter (Eurofung)"/>
    <property type="match status" value="1"/>
</dbReference>
<evidence type="ECO:0000313" key="15">
    <source>
        <dbReference type="Proteomes" id="UP000006753"/>
    </source>
</evidence>
<evidence type="ECO:0000256" key="3">
    <source>
        <dbReference type="ARBA" id="ARBA00022448"/>
    </source>
</evidence>
<dbReference type="InterPro" id="IPR027417">
    <property type="entry name" value="P-loop_NTPase"/>
</dbReference>
<evidence type="ECO:0000256" key="5">
    <source>
        <dbReference type="ARBA" id="ARBA00022692"/>
    </source>
</evidence>
<dbReference type="GeneID" id="18762664"/>
<evidence type="ECO:0000256" key="8">
    <source>
        <dbReference type="ARBA" id="ARBA00022989"/>
    </source>
</evidence>
<evidence type="ECO:0000256" key="10">
    <source>
        <dbReference type="ARBA" id="ARBA00023180"/>
    </source>
</evidence>
<dbReference type="InterPro" id="IPR034003">
    <property type="entry name" value="ABCG_PDR_2"/>
</dbReference>
<feature type="transmembrane region" description="Helical" evidence="12">
    <location>
        <begin position="1346"/>
        <end position="1366"/>
    </location>
</feature>
<dbReference type="InParanoid" id="K1X2D6"/>
<dbReference type="OrthoDB" id="245989at2759"/>
<feature type="transmembrane region" description="Helical" evidence="12">
    <location>
        <begin position="1208"/>
        <end position="1224"/>
    </location>
</feature>
<feature type="transmembrane region" description="Helical" evidence="12">
    <location>
        <begin position="499"/>
        <end position="524"/>
    </location>
</feature>
<keyword evidence="15" id="KW-1185">Reference proteome</keyword>
<dbReference type="Pfam" id="PF06422">
    <property type="entry name" value="PDR_CDR"/>
    <property type="match status" value="1"/>
</dbReference>
<dbReference type="GO" id="GO:0016887">
    <property type="term" value="F:ATP hydrolysis activity"/>
    <property type="evidence" value="ECO:0007669"/>
    <property type="project" value="InterPro"/>
</dbReference>
<dbReference type="CDD" id="cd03232">
    <property type="entry name" value="ABCG_PDR_domain2"/>
    <property type="match status" value="1"/>
</dbReference>